<gene>
    <name evidence="1" type="ORF">ACLFYP115_02847</name>
</gene>
<dbReference type="PROSITE" id="PS51831">
    <property type="entry name" value="HD"/>
    <property type="match status" value="1"/>
</dbReference>
<dbReference type="RefSeq" id="WP_006566529.1">
    <property type="nucleotide sequence ID" value="NZ_BAABZP010000001.1"/>
</dbReference>
<dbReference type="InterPro" id="IPR006674">
    <property type="entry name" value="HD_domain"/>
</dbReference>
<dbReference type="AlphaFoldDB" id="A0A6N2W4W8"/>
<dbReference type="SMART" id="SM00471">
    <property type="entry name" value="HDc"/>
    <property type="match status" value="1"/>
</dbReference>
<protein>
    <submittedName>
        <fullName evidence="1">HD domain protein</fullName>
    </submittedName>
</protein>
<proteinExistence type="predicted"/>
<evidence type="ECO:0000313" key="1">
    <source>
        <dbReference type="EMBL" id="VYT34396.1"/>
    </source>
</evidence>
<dbReference type="EMBL" id="CACRSQ010000007">
    <property type="protein sequence ID" value="VYT34396.1"/>
    <property type="molecule type" value="Genomic_DNA"/>
</dbReference>
<sequence length="157" mass="18354">MKRLLYITNHPEYQNAYRQIQDAEKERAFCLHDTGHFLAVSRIAYILVLEERLGVKKDVIYAAGFLHDIGRGKQYAEGIPHEEAGIRVATDILSESPYTTEERNTILLLLRSHRRPDSDKLSCLFGRADKLSRDCCNCKAREECYWPEEKKNNIYRY</sequence>
<dbReference type="InterPro" id="IPR003607">
    <property type="entry name" value="HD/PDEase_dom"/>
</dbReference>
<dbReference type="Pfam" id="PF01966">
    <property type="entry name" value="HD"/>
    <property type="match status" value="1"/>
</dbReference>
<accession>A0A6N2W4W8</accession>
<organism evidence="1">
    <name type="scientific">Anaerostipes caccae</name>
    <dbReference type="NCBI Taxonomy" id="105841"/>
    <lineage>
        <taxon>Bacteria</taxon>
        <taxon>Bacillati</taxon>
        <taxon>Bacillota</taxon>
        <taxon>Clostridia</taxon>
        <taxon>Lachnospirales</taxon>
        <taxon>Lachnospiraceae</taxon>
        <taxon>Anaerostipes</taxon>
    </lineage>
</organism>
<reference evidence="1" key="1">
    <citation type="submission" date="2019-11" db="EMBL/GenBank/DDBJ databases">
        <authorList>
            <person name="Feng L."/>
        </authorList>
    </citation>
    <scope>NUCLEOTIDE SEQUENCE</scope>
    <source>
        <strain evidence="1">AcaccaeLFYP115</strain>
    </source>
</reference>
<dbReference type="CDD" id="cd00077">
    <property type="entry name" value="HDc"/>
    <property type="match status" value="1"/>
</dbReference>
<dbReference type="SUPFAM" id="SSF109604">
    <property type="entry name" value="HD-domain/PDEase-like"/>
    <property type="match status" value="1"/>
</dbReference>
<name>A0A6N2W4W8_9FIRM</name>
<dbReference type="Gene3D" id="1.10.3210.10">
    <property type="entry name" value="Hypothetical protein af1432"/>
    <property type="match status" value="1"/>
</dbReference>